<name>A0ABS6SJL7_9SPHN</name>
<dbReference type="Proteomes" id="UP000699975">
    <property type="component" value="Unassembled WGS sequence"/>
</dbReference>
<dbReference type="Pfam" id="PF06080">
    <property type="entry name" value="DUF938"/>
    <property type="match status" value="1"/>
</dbReference>
<evidence type="ECO:0000313" key="2">
    <source>
        <dbReference type="Proteomes" id="UP000699975"/>
    </source>
</evidence>
<evidence type="ECO:0000313" key="1">
    <source>
        <dbReference type="EMBL" id="MBV7264727.1"/>
    </source>
</evidence>
<gene>
    <name evidence="1" type="ORF">KCG45_00880</name>
</gene>
<reference evidence="1 2" key="1">
    <citation type="submission" date="2021-04" db="EMBL/GenBank/DDBJ databases">
        <authorList>
            <person name="Pira H."/>
            <person name="Risdian C."/>
            <person name="Wink J."/>
        </authorList>
    </citation>
    <scope>NUCLEOTIDE SEQUENCE [LARGE SCALE GENOMIC DNA]</scope>
    <source>
        <strain evidence="1 2">WH131</strain>
    </source>
</reference>
<proteinExistence type="predicted"/>
<dbReference type="InterPro" id="IPR010342">
    <property type="entry name" value="DUF938"/>
</dbReference>
<dbReference type="EMBL" id="JAGSPB010000001">
    <property type="protein sequence ID" value="MBV7264727.1"/>
    <property type="molecule type" value="Genomic_DNA"/>
</dbReference>
<accession>A0ABS6SJL7</accession>
<dbReference type="PANTHER" id="PTHR20974:SF0">
    <property type="entry name" value="UPF0585 PROTEIN CG18661"/>
    <property type="match status" value="1"/>
</dbReference>
<dbReference type="PANTHER" id="PTHR20974">
    <property type="entry name" value="UPF0585 PROTEIN CG18661"/>
    <property type="match status" value="1"/>
</dbReference>
<sequence>MKKHAPATERNREFIAEVLAKELPKTGVVLEIASGSGEHAIYFAHRFPHLEWQPSDHEREALASIFAWEEDHGAPNLRLPTVIDAADPDSWEVHEADALLCSNMAHISPWSATIGMFEGAARVLSETGAPIILYGPYFEKDVEPVRSNVDFDLSLRSRDNRWGIRQVDEVDALAGQHGFSRTARHEMPANNLALVYRRN</sequence>
<comment type="caution">
    <text evidence="1">The sequence shown here is derived from an EMBL/GenBank/DDBJ whole genome shotgun (WGS) entry which is preliminary data.</text>
</comment>
<protein>
    <submittedName>
        <fullName evidence="1">DUF938 domain-containing protein</fullName>
    </submittedName>
</protein>
<keyword evidence="2" id="KW-1185">Reference proteome</keyword>
<dbReference type="RefSeq" id="WP_218315271.1">
    <property type="nucleotide sequence ID" value="NZ_JAGSPB010000001.1"/>
</dbReference>
<organism evidence="1 2">
    <name type="scientific">Erythrobacter ani</name>
    <dbReference type="NCBI Taxonomy" id="2827235"/>
    <lineage>
        <taxon>Bacteria</taxon>
        <taxon>Pseudomonadati</taxon>
        <taxon>Pseudomonadota</taxon>
        <taxon>Alphaproteobacteria</taxon>
        <taxon>Sphingomonadales</taxon>
        <taxon>Erythrobacteraceae</taxon>
        <taxon>Erythrobacter/Porphyrobacter group</taxon>
        <taxon>Erythrobacter</taxon>
    </lineage>
</organism>